<feature type="compositionally biased region" description="Polar residues" evidence="2">
    <location>
        <begin position="84"/>
        <end position="94"/>
    </location>
</feature>
<dbReference type="EMBL" id="PKPP01000959">
    <property type="protein sequence ID" value="PWA87008.1"/>
    <property type="molecule type" value="Genomic_DNA"/>
</dbReference>
<proteinExistence type="predicted"/>
<protein>
    <submittedName>
        <fullName evidence="5">Calmodulin-related protein</fullName>
    </submittedName>
</protein>
<sequence length="239" mass="26630">MANLVMASTPGSKNIVLMMNIVLRIGTCILLNTGNLDPKPKKSTPSKKNLKLADNAGYVDDDEALMKAIALSLQDSLGDAANKTPPQSSDTNESIAEKTERNPTVRKDDSGKRKRKNIVLYSVLVICSFSLWLLVGPMKFATLDLVTSRVQMSEDELILHFFQFDGKGGINLRDLRRVAASHDFTWNDEEMENMIKFFDSNEDGKLSLEDFTKIVELCNMRQGPENTEPASVACRVNLR</sequence>
<name>A0A2U1PMM4_ARTAN</name>
<feature type="transmembrane region" description="Helical" evidence="3">
    <location>
        <begin position="118"/>
        <end position="135"/>
    </location>
</feature>
<gene>
    <name evidence="5" type="ORF">CTI12_AA116300</name>
</gene>
<reference evidence="5 6" key="1">
    <citation type="journal article" date="2018" name="Mol. Plant">
        <title>The genome of Artemisia annua provides insight into the evolution of Asteraceae family and artemisinin biosynthesis.</title>
        <authorList>
            <person name="Shen Q."/>
            <person name="Zhang L."/>
            <person name="Liao Z."/>
            <person name="Wang S."/>
            <person name="Yan T."/>
            <person name="Shi P."/>
            <person name="Liu M."/>
            <person name="Fu X."/>
            <person name="Pan Q."/>
            <person name="Wang Y."/>
            <person name="Lv Z."/>
            <person name="Lu X."/>
            <person name="Zhang F."/>
            <person name="Jiang W."/>
            <person name="Ma Y."/>
            <person name="Chen M."/>
            <person name="Hao X."/>
            <person name="Li L."/>
            <person name="Tang Y."/>
            <person name="Lv G."/>
            <person name="Zhou Y."/>
            <person name="Sun X."/>
            <person name="Brodelius P.E."/>
            <person name="Rose J.K.C."/>
            <person name="Tang K."/>
        </authorList>
    </citation>
    <scope>NUCLEOTIDE SEQUENCE [LARGE SCALE GENOMIC DNA]</scope>
    <source>
        <strain evidence="6">cv. Huhao1</strain>
        <tissue evidence="5">Leaf</tissue>
    </source>
</reference>
<evidence type="ECO:0000313" key="5">
    <source>
        <dbReference type="EMBL" id="PWA87008.1"/>
    </source>
</evidence>
<dbReference type="PROSITE" id="PS00018">
    <property type="entry name" value="EF_HAND_1"/>
    <property type="match status" value="1"/>
</dbReference>
<dbReference type="OrthoDB" id="293868at2759"/>
<evidence type="ECO:0000259" key="4">
    <source>
        <dbReference type="PROSITE" id="PS50222"/>
    </source>
</evidence>
<comment type="caution">
    <text evidence="5">The sequence shown here is derived from an EMBL/GenBank/DDBJ whole genome shotgun (WGS) entry which is preliminary data.</text>
</comment>
<dbReference type="InterPro" id="IPR011992">
    <property type="entry name" value="EF-hand-dom_pair"/>
</dbReference>
<keyword evidence="3" id="KW-1133">Transmembrane helix</keyword>
<dbReference type="InterPro" id="IPR018247">
    <property type="entry name" value="EF_Hand_1_Ca_BS"/>
</dbReference>
<organism evidence="5 6">
    <name type="scientific">Artemisia annua</name>
    <name type="common">Sweet wormwood</name>
    <dbReference type="NCBI Taxonomy" id="35608"/>
    <lineage>
        <taxon>Eukaryota</taxon>
        <taxon>Viridiplantae</taxon>
        <taxon>Streptophyta</taxon>
        <taxon>Embryophyta</taxon>
        <taxon>Tracheophyta</taxon>
        <taxon>Spermatophyta</taxon>
        <taxon>Magnoliopsida</taxon>
        <taxon>eudicotyledons</taxon>
        <taxon>Gunneridae</taxon>
        <taxon>Pentapetalae</taxon>
        <taxon>asterids</taxon>
        <taxon>campanulids</taxon>
        <taxon>Asterales</taxon>
        <taxon>Asteraceae</taxon>
        <taxon>Asteroideae</taxon>
        <taxon>Anthemideae</taxon>
        <taxon>Artemisiinae</taxon>
        <taxon>Artemisia</taxon>
    </lineage>
</organism>
<keyword evidence="1" id="KW-0106">Calcium</keyword>
<feature type="region of interest" description="Disordered" evidence="2">
    <location>
        <begin position="80"/>
        <end position="110"/>
    </location>
</feature>
<dbReference type="CDD" id="cd00051">
    <property type="entry name" value="EFh"/>
    <property type="match status" value="1"/>
</dbReference>
<accession>A0A2U1PMM4</accession>
<dbReference type="Gene3D" id="1.10.238.10">
    <property type="entry name" value="EF-hand"/>
    <property type="match status" value="1"/>
</dbReference>
<evidence type="ECO:0000256" key="3">
    <source>
        <dbReference type="SAM" id="Phobius"/>
    </source>
</evidence>
<keyword evidence="6" id="KW-1185">Reference proteome</keyword>
<dbReference type="SUPFAM" id="SSF47473">
    <property type="entry name" value="EF-hand"/>
    <property type="match status" value="1"/>
</dbReference>
<evidence type="ECO:0000313" key="6">
    <source>
        <dbReference type="Proteomes" id="UP000245207"/>
    </source>
</evidence>
<dbReference type="InterPro" id="IPR002048">
    <property type="entry name" value="EF_hand_dom"/>
</dbReference>
<feature type="domain" description="EF-hand" evidence="4">
    <location>
        <begin position="186"/>
        <end position="221"/>
    </location>
</feature>
<dbReference type="STRING" id="35608.A0A2U1PMM4"/>
<dbReference type="PROSITE" id="PS50222">
    <property type="entry name" value="EF_HAND_2"/>
    <property type="match status" value="1"/>
</dbReference>
<dbReference type="GO" id="GO:0005509">
    <property type="term" value="F:calcium ion binding"/>
    <property type="evidence" value="ECO:0007669"/>
    <property type="project" value="InterPro"/>
</dbReference>
<feature type="transmembrane region" description="Helical" evidence="3">
    <location>
        <begin position="15"/>
        <end position="33"/>
    </location>
</feature>
<keyword evidence="3" id="KW-0812">Transmembrane</keyword>
<dbReference type="Proteomes" id="UP000245207">
    <property type="component" value="Unassembled WGS sequence"/>
</dbReference>
<keyword evidence="3" id="KW-0472">Membrane</keyword>
<evidence type="ECO:0000256" key="1">
    <source>
        <dbReference type="ARBA" id="ARBA00022837"/>
    </source>
</evidence>
<feature type="compositionally biased region" description="Basic and acidic residues" evidence="2">
    <location>
        <begin position="95"/>
        <end position="110"/>
    </location>
</feature>
<evidence type="ECO:0000256" key="2">
    <source>
        <dbReference type="SAM" id="MobiDB-lite"/>
    </source>
</evidence>
<dbReference type="AlphaFoldDB" id="A0A2U1PMM4"/>